<dbReference type="AlphaFoldDB" id="A0A9Q3GIE4"/>
<dbReference type="InterPro" id="IPR056924">
    <property type="entry name" value="SH3_Tf2-1"/>
</dbReference>
<dbReference type="Proteomes" id="UP000765509">
    <property type="component" value="Unassembled WGS sequence"/>
</dbReference>
<evidence type="ECO:0000259" key="1">
    <source>
        <dbReference type="Pfam" id="PF24626"/>
    </source>
</evidence>
<proteinExistence type="predicted"/>
<sequence length="137" mass="15770">MLKKGWNPRLPADTQRKYSIEIHPTPSRFIIMLYEVKHNSKKSINYTFGYEKQKCNKIYKVADFKVGDLVLVSALNFNNIKGQKKLKDSYIGPFFRVSLNGTNAVQVELSGELENKSPIFPVSLINPYQQAEKELFP</sequence>
<organism evidence="2 3">
    <name type="scientific">Austropuccinia psidii MF-1</name>
    <dbReference type="NCBI Taxonomy" id="1389203"/>
    <lineage>
        <taxon>Eukaryota</taxon>
        <taxon>Fungi</taxon>
        <taxon>Dikarya</taxon>
        <taxon>Basidiomycota</taxon>
        <taxon>Pucciniomycotina</taxon>
        <taxon>Pucciniomycetes</taxon>
        <taxon>Pucciniales</taxon>
        <taxon>Sphaerophragmiaceae</taxon>
        <taxon>Austropuccinia</taxon>
    </lineage>
</organism>
<protein>
    <recommendedName>
        <fullName evidence="1">Tf2-1-like SH3-like domain-containing protein</fullName>
    </recommendedName>
</protein>
<gene>
    <name evidence="2" type="ORF">O181_007920</name>
</gene>
<accession>A0A9Q3GIE4</accession>
<feature type="domain" description="Tf2-1-like SH3-like" evidence="1">
    <location>
        <begin position="67"/>
        <end position="128"/>
    </location>
</feature>
<reference evidence="2" key="1">
    <citation type="submission" date="2021-03" db="EMBL/GenBank/DDBJ databases">
        <title>Draft genome sequence of rust myrtle Austropuccinia psidii MF-1, a brazilian biotype.</title>
        <authorList>
            <person name="Quecine M.C."/>
            <person name="Pachon D.M.R."/>
            <person name="Bonatelli M.L."/>
            <person name="Correr F.H."/>
            <person name="Franceschini L.M."/>
            <person name="Leite T.F."/>
            <person name="Margarido G.R.A."/>
            <person name="Almeida C.A."/>
            <person name="Ferrarezi J.A."/>
            <person name="Labate C.A."/>
        </authorList>
    </citation>
    <scope>NUCLEOTIDE SEQUENCE</scope>
    <source>
        <strain evidence="2">MF-1</strain>
    </source>
</reference>
<keyword evidence="3" id="KW-1185">Reference proteome</keyword>
<dbReference type="EMBL" id="AVOT02001798">
    <property type="protein sequence ID" value="MBW0468205.1"/>
    <property type="molecule type" value="Genomic_DNA"/>
</dbReference>
<dbReference type="Pfam" id="PF24626">
    <property type="entry name" value="SH3_Tf2-1"/>
    <property type="match status" value="1"/>
</dbReference>
<name>A0A9Q3GIE4_9BASI</name>
<evidence type="ECO:0000313" key="3">
    <source>
        <dbReference type="Proteomes" id="UP000765509"/>
    </source>
</evidence>
<comment type="caution">
    <text evidence="2">The sequence shown here is derived from an EMBL/GenBank/DDBJ whole genome shotgun (WGS) entry which is preliminary data.</text>
</comment>
<evidence type="ECO:0000313" key="2">
    <source>
        <dbReference type="EMBL" id="MBW0468205.1"/>
    </source>
</evidence>